<dbReference type="Proteomes" id="UP000704341">
    <property type="component" value="Unassembled WGS sequence"/>
</dbReference>
<feature type="domain" description="DnaB/C C-terminal" evidence="3">
    <location>
        <begin position="316"/>
        <end position="388"/>
    </location>
</feature>
<feature type="domain" description="Replicative helicase loading/DNA remodeling protein DnaB N-terminal winged helix" evidence="4">
    <location>
        <begin position="19"/>
        <end position="229"/>
    </location>
</feature>
<feature type="compositionally biased region" description="Basic and acidic residues" evidence="2">
    <location>
        <begin position="424"/>
        <end position="434"/>
    </location>
</feature>
<evidence type="ECO:0000259" key="4">
    <source>
        <dbReference type="Pfam" id="PF25888"/>
    </source>
</evidence>
<feature type="region of interest" description="Disordered" evidence="2">
    <location>
        <begin position="400"/>
        <end position="455"/>
    </location>
</feature>
<evidence type="ECO:0000256" key="1">
    <source>
        <dbReference type="ARBA" id="ARBA00093462"/>
    </source>
</evidence>
<protein>
    <submittedName>
        <fullName evidence="5">Replication initiation and membrane attachment protein</fullName>
    </submittedName>
</protein>
<dbReference type="RefSeq" id="WP_153931055.1">
    <property type="nucleotide sequence ID" value="NZ_QORN01000037.1"/>
</dbReference>
<evidence type="ECO:0000256" key="2">
    <source>
        <dbReference type="SAM" id="MobiDB-lite"/>
    </source>
</evidence>
<proteinExistence type="inferred from homology"/>
<dbReference type="InterPro" id="IPR006343">
    <property type="entry name" value="DnaB/C_C"/>
</dbReference>
<comment type="caution">
    <text evidence="5">The sequence shown here is derived from an EMBL/GenBank/DDBJ whole genome shotgun (WGS) entry which is preliminary data.</text>
</comment>
<dbReference type="Pfam" id="PF07261">
    <property type="entry name" value="DnaB_2"/>
    <property type="match status" value="1"/>
</dbReference>
<reference evidence="5 6" key="1">
    <citation type="submission" date="2018-07" db="EMBL/GenBank/DDBJ databases">
        <title>Phylogenomic Insights into understanding Host Adaptation of Lactobacillus reuteri by a novel species, Lactobacillus spp. M31.</title>
        <authorList>
            <person name="Sharma S."/>
            <person name="Patil P."/>
            <person name="Korpole S."/>
            <person name="Patil P.B."/>
        </authorList>
    </citation>
    <scope>NUCLEOTIDE SEQUENCE [LARGE SCALE GENOMIC DNA]</scope>
    <source>
        <strain evidence="5 6">M31</strain>
    </source>
</reference>
<feature type="compositionally biased region" description="Basic residues" evidence="2">
    <location>
        <begin position="405"/>
        <end position="414"/>
    </location>
</feature>
<dbReference type="InterPro" id="IPR058660">
    <property type="entry name" value="WHD_DnaB"/>
</dbReference>
<organism evidence="5 6">
    <name type="scientific">Limosilactobacillus walteri</name>
    <dbReference type="NCBI Taxonomy" id="2268022"/>
    <lineage>
        <taxon>Bacteria</taxon>
        <taxon>Bacillati</taxon>
        <taxon>Bacillota</taxon>
        <taxon>Bacilli</taxon>
        <taxon>Lactobacillales</taxon>
        <taxon>Lactobacillaceae</taxon>
        <taxon>Limosilactobacillus</taxon>
    </lineage>
</organism>
<keyword evidence="6" id="KW-1185">Reference proteome</keyword>
<comment type="similarity">
    <text evidence="1">Belongs to the DnaB/DnaD family.</text>
</comment>
<evidence type="ECO:0000313" key="6">
    <source>
        <dbReference type="Proteomes" id="UP000704341"/>
    </source>
</evidence>
<gene>
    <name evidence="5" type="ORF">DTK66_08835</name>
</gene>
<dbReference type="Pfam" id="PF25888">
    <property type="entry name" value="WHD_DnaB"/>
    <property type="match status" value="1"/>
</dbReference>
<evidence type="ECO:0000313" key="5">
    <source>
        <dbReference type="EMBL" id="MBD5807198.1"/>
    </source>
</evidence>
<evidence type="ECO:0000259" key="3">
    <source>
        <dbReference type="Pfam" id="PF07261"/>
    </source>
</evidence>
<dbReference type="EMBL" id="QORN01000037">
    <property type="protein sequence ID" value="MBD5807198.1"/>
    <property type="molecule type" value="Genomic_DNA"/>
</dbReference>
<sequence length="455" mass="51660">MTVATTLDPQAGYVVTASPSFIEFNDQTFAAFYQPILGPVAFSLFYALKARLRSRPTLASRVMQSELLAQLNTGGRQVIEALHRLEAVGLVQTYFQHDEVGDVYVYELQSTLSPEKFIADNLLSILLLEEIGENAFDQLVAQSRQFKLVSTNTVLTNISHHFFDEFHVNSRSITTTPEAIANARKQTSVEKQPSLTTDMADDFDWSTLMSLLANQPIVSTDLEHNRELILVEHQLYGIDEPTMKKLILRSINLKDNHFDSQKFKRIVASTYNVVYTQPAKVAEKDNPPVDKADGQLTSKDRQLLNTAKEYAPIEFLQDLKAQIGGYVTSGERHILTRLVEEDKLQRDAINILTWYVIGDRGNSTLSANFVDAIANNWLRNGIVTGSQALIQLKNFNKQSQEKKKQPVAKKKNWRKTINEPMPEWSKKKESELMKKASSQEITKLRERIANRKKKQ</sequence>
<accession>A0ABR8P8Y8</accession>
<name>A0ABR8P8Y8_9LACO</name>